<accession>A0A0P1LTT8</accession>
<dbReference type="EMBL" id="CZVI01000007">
    <property type="protein sequence ID" value="CUS83900.1"/>
    <property type="molecule type" value="Genomic_DNA"/>
</dbReference>
<protein>
    <submittedName>
        <fullName evidence="3">UDP-glucose 4-epimerase</fullName>
    </submittedName>
</protein>
<evidence type="ECO:0000313" key="5">
    <source>
        <dbReference type="Proteomes" id="UP000182200"/>
    </source>
</evidence>
<accession>A0A0P1LQ79</accession>
<dbReference type="InterPro" id="IPR050177">
    <property type="entry name" value="Lipid_A_modif_metabolic_enz"/>
</dbReference>
<name>A0A0P1LTT8_9BACT</name>
<accession>A0A0P1LU69</accession>
<evidence type="ECO:0000313" key="2">
    <source>
        <dbReference type="EMBL" id="CUS83900.1"/>
    </source>
</evidence>
<accession>A0A0N7MYP8</accession>
<dbReference type="AlphaFoldDB" id="A0A0P1LTT8"/>
<dbReference type="STRING" id="1633631.GCA_001442925_00030"/>
<accession>A0A0S4MPT8</accession>
<accession>A0A0N7MP17</accession>
<dbReference type="PANTHER" id="PTHR43245">
    <property type="entry name" value="BIFUNCTIONAL POLYMYXIN RESISTANCE PROTEIN ARNA"/>
    <property type="match status" value="1"/>
</dbReference>
<dbReference type="Pfam" id="PF01370">
    <property type="entry name" value="Epimerase"/>
    <property type="match status" value="1"/>
</dbReference>
<reference evidence="3 4" key="1">
    <citation type="submission" date="2015-11" db="EMBL/GenBank/DDBJ databases">
        <authorList>
            <person name="Zhang Y."/>
            <person name="Guo Z."/>
        </authorList>
    </citation>
    <scope>NUCLEOTIDE SEQUENCE [LARGE SCALE GENOMIC DNA]</scope>
    <source>
        <strain evidence="3">JGI-4</strain>
    </source>
</reference>
<accession>A0A0P1MLL9</accession>
<keyword evidence="5" id="KW-1185">Reference proteome</keyword>
<dbReference type="RefSeq" id="WP_047134849.1">
    <property type="nucleotide sequence ID" value="NZ_CZVI01000007.1"/>
</dbReference>
<accession>A0A0N7MX63</accession>
<dbReference type="InterPro" id="IPR001509">
    <property type="entry name" value="Epimerase_deHydtase"/>
</dbReference>
<dbReference type="InterPro" id="IPR036291">
    <property type="entry name" value="NAD(P)-bd_dom_sf"/>
</dbReference>
<organism evidence="3 4">
    <name type="scientific">Candidatus Kryptonium thompsonii</name>
    <dbReference type="NCBI Taxonomy" id="1633631"/>
    <lineage>
        <taxon>Bacteria</taxon>
        <taxon>Pseudomonadati</taxon>
        <taxon>Candidatus Kryptoniota</taxon>
        <taxon>Candidatus Kryptonium</taxon>
    </lineage>
</organism>
<accession>A0A0P1P649</accession>
<evidence type="ECO:0000313" key="4">
    <source>
        <dbReference type="Proteomes" id="UP000182011"/>
    </source>
</evidence>
<dbReference type="Proteomes" id="UP000182011">
    <property type="component" value="Unassembled WGS sequence"/>
</dbReference>
<dbReference type="Gene3D" id="3.40.50.720">
    <property type="entry name" value="NAD(P)-binding Rossmann-like Domain"/>
    <property type="match status" value="1"/>
</dbReference>
<evidence type="ECO:0000313" key="3">
    <source>
        <dbReference type="EMBL" id="CUU00616.1"/>
    </source>
</evidence>
<evidence type="ECO:0000259" key="1">
    <source>
        <dbReference type="Pfam" id="PF01370"/>
    </source>
</evidence>
<sequence length="317" mass="35887">MPTILITGVAGFIGSNLAERLLNDLRLRARNLRVIGIDNLSYGVKEQIPEGVEFYQLDIRSKEIYPLFEGVDYVFHLAAKNCISDCQADPVETADINVVGTVNVFEAARRAKVKKVIYAESSAMYEGITIFPTPETEVKPKSFYAVSKMAAMYFAEAYKLFYGMRFTGLRYFNVYGPRQDYRRTIPPVMSAFIIKLLKNEPPIIYGDGTKRRDFIHVDDVNDFHILCIEDERTDGKVFNLGSGVNYSILEIYYLICELIGREIPPIFKDDLPGEAQETLADISEAKSLGWKPKVDIKTGLAGMIEYIKNEMKLGRIP</sequence>
<reference evidence="2 5" key="2">
    <citation type="submission" date="2015-11" db="EMBL/GenBank/DDBJ databases">
        <authorList>
            <person name="Varghese N."/>
        </authorList>
    </citation>
    <scope>NUCLEOTIDE SEQUENCE [LARGE SCALE GENOMIC DNA]</scope>
    <source>
        <strain evidence="2 5">JGI-8</strain>
    </source>
</reference>
<dbReference type="EMBL" id="FAOP01000001">
    <property type="protein sequence ID" value="CUU00616.1"/>
    <property type="molecule type" value="Genomic_DNA"/>
</dbReference>
<dbReference type="Proteomes" id="UP000182200">
    <property type="component" value="Unassembled WGS sequence"/>
</dbReference>
<accession>A0A0P1M118</accession>
<feature type="domain" description="NAD-dependent epimerase/dehydratase" evidence="1">
    <location>
        <begin position="4"/>
        <end position="241"/>
    </location>
</feature>
<dbReference type="PANTHER" id="PTHR43245:SF13">
    <property type="entry name" value="UDP-D-APIOSE_UDP-D-XYLOSE SYNTHASE 2"/>
    <property type="match status" value="1"/>
</dbReference>
<gene>
    <name evidence="3" type="ORF">JGI4_00030</name>
    <name evidence="2" type="ORF">JGI8_00749</name>
</gene>
<proteinExistence type="predicted"/>
<accession>A0A0N7MNM7</accession>
<dbReference type="SUPFAM" id="SSF51735">
    <property type="entry name" value="NAD(P)-binding Rossmann-fold domains"/>
    <property type="match status" value="1"/>
</dbReference>